<keyword evidence="6 8" id="KW-0472">Membrane</keyword>
<keyword evidence="3" id="KW-1003">Cell membrane</keyword>
<dbReference type="PANTHER" id="PTHR30561">
    <property type="entry name" value="SMR FAMILY PROTON-DEPENDENT DRUG EFFLUX TRANSPORTER SUGE"/>
    <property type="match status" value="1"/>
</dbReference>
<dbReference type="SUPFAM" id="SSF103481">
    <property type="entry name" value="Multidrug resistance efflux transporter EmrE"/>
    <property type="match status" value="1"/>
</dbReference>
<protein>
    <submittedName>
        <fullName evidence="9">DMT family transporter</fullName>
    </submittedName>
</protein>
<dbReference type="Proteomes" id="UP001597231">
    <property type="component" value="Unassembled WGS sequence"/>
</dbReference>
<evidence type="ECO:0000256" key="1">
    <source>
        <dbReference type="ARBA" id="ARBA00004651"/>
    </source>
</evidence>
<reference evidence="10" key="1">
    <citation type="journal article" date="2019" name="Int. J. Syst. Evol. Microbiol.">
        <title>The Global Catalogue of Microorganisms (GCM) 10K type strain sequencing project: providing services to taxonomists for standard genome sequencing and annotation.</title>
        <authorList>
            <consortium name="The Broad Institute Genomics Platform"/>
            <consortium name="The Broad Institute Genome Sequencing Center for Infectious Disease"/>
            <person name="Wu L."/>
            <person name="Ma J."/>
        </authorList>
    </citation>
    <scope>NUCLEOTIDE SEQUENCE [LARGE SCALE GENOMIC DNA]</scope>
    <source>
        <strain evidence="10">CCUG 53915</strain>
    </source>
</reference>
<dbReference type="InterPro" id="IPR037185">
    <property type="entry name" value="EmrE-like"/>
</dbReference>
<evidence type="ECO:0000256" key="8">
    <source>
        <dbReference type="SAM" id="Phobius"/>
    </source>
</evidence>
<dbReference type="PANTHER" id="PTHR30561:SF1">
    <property type="entry name" value="MULTIDRUG TRANSPORTER EMRE"/>
    <property type="match status" value="1"/>
</dbReference>
<evidence type="ECO:0000256" key="5">
    <source>
        <dbReference type="ARBA" id="ARBA00022989"/>
    </source>
</evidence>
<name>A0ABW3U195_9BACL</name>
<evidence type="ECO:0000313" key="9">
    <source>
        <dbReference type="EMBL" id="MFD1206871.1"/>
    </source>
</evidence>
<proteinExistence type="inferred from homology"/>
<keyword evidence="5 8" id="KW-1133">Transmembrane helix</keyword>
<evidence type="ECO:0000256" key="4">
    <source>
        <dbReference type="ARBA" id="ARBA00022692"/>
    </source>
</evidence>
<comment type="subcellular location">
    <subcellularLocation>
        <location evidence="1 7">Cell membrane</location>
        <topology evidence="1 7">Multi-pass membrane protein</topology>
    </subcellularLocation>
</comment>
<dbReference type="EMBL" id="JBHTLT010000131">
    <property type="protein sequence ID" value="MFD1206871.1"/>
    <property type="molecule type" value="Genomic_DNA"/>
</dbReference>
<keyword evidence="2" id="KW-0813">Transport</keyword>
<dbReference type="RefSeq" id="WP_381482524.1">
    <property type="nucleotide sequence ID" value="NZ_JBHTLT010000131.1"/>
</dbReference>
<dbReference type="Gene3D" id="1.10.3730.20">
    <property type="match status" value="1"/>
</dbReference>
<comment type="similarity">
    <text evidence="7">Belongs to the drug/metabolite transporter (DMT) superfamily. Small multidrug resistance (SMR) (TC 2.A.7.1) family.</text>
</comment>
<dbReference type="Pfam" id="PF00893">
    <property type="entry name" value="Multi_Drug_Res"/>
    <property type="match status" value="1"/>
</dbReference>
<keyword evidence="4 7" id="KW-0812">Transmembrane</keyword>
<sequence length="113" mass="11919">MKGYLFLCISIISEVIATMFLKLSEGFTIVLPSMIVAIGYGCAFFFLGKTLAHLPLSLAYAIWSGVGTALTAIIGVLLFEDPISIGVILGIILIIGGVALLNAPANKMTKKTI</sequence>
<dbReference type="InterPro" id="IPR045324">
    <property type="entry name" value="Small_multidrug_res"/>
</dbReference>
<gene>
    <name evidence="9" type="ORF">ACFQ38_17375</name>
</gene>
<comment type="caution">
    <text evidence="9">The sequence shown here is derived from an EMBL/GenBank/DDBJ whole genome shotgun (WGS) entry which is preliminary data.</text>
</comment>
<organism evidence="9 10">
    <name type="scientific">Sporosarcina contaminans</name>
    <dbReference type="NCBI Taxonomy" id="633403"/>
    <lineage>
        <taxon>Bacteria</taxon>
        <taxon>Bacillati</taxon>
        <taxon>Bacillota</taxon>
        <taxon>Bacilli</taxon>
        <taxon>Bacillales</taxon>
        <taxon>Caryophanaceae</taxon>
        <taxon>Sporosarcina</taxon>
    </lineage>
</organism>
<evidence type="ECO:0000256" key="3">
    <source>
        <dbReference type="ARBA" id="ARBA00022475"/>
    </source>
</evidence>
<accession>A0ABW3U195</accession>
<evidence type="ECO:0000256" key="7">
    <source>
        <dbReference type="RuleBase" id="RU003942"/>
    </source>
</evidence>
<feature type="transmembrane region" description="Helical" evidence="8">
    <location>
        <begin position="27"/>
        <end position="47"/>
    </location>
</feature>
<evidence type="ECO:0000256" key="2">
    <source>
        <dbReference type="ARBA" id="ARBA00022448"/>
    </source>
</evidence>
<feature type="transmembrane region" description="Helical" evidence="8">
    <location>
        <begin position="59"/>
        <end position="79"/>
    </location>
</feature>
<evidence type="ECO:0000256" key="6">
    <source>
        <dbReference type="ARBA" id="ARBA00023136"/>
    </source>
</evidence>
<keyword evidence="10" id="KW-1185">Reference proteome</keyword>
<dbReference type="InterPro" id="IPR000390">
    <property type="entry name" value="Small_drug/metabolite_transptr"/>
</dbReference>
<feature type="transmembrane region" description="Helical" evidence="8">
    <location>
        <begin position="85"/>
        <end position="103"/>
    </location>
</feature>
<evidence type="ECO:0000313" key="10">
    <source>
        <dbReference type="Proteomes" id="UP001597231"/>
    </source>
</evidence>